<sequence length="316" mass="35640">MRDGLQSEAVLVVAYCPDASCSGMYNAISGLGGSRVSWIAVPTFALRIAATLPYWMYTFGSRICLSLLTDARVNGDTFTLRTRLLPRGCRQESPGSLHNAIFRCEGWYSKTPSNTAAGCSFSQAGVCFTDRKLAGVRAYREWMSIRVTAADNLEQAIITHRRGRCFLGTAFTFMIYAGTPLFAFIGHPISISFFLSLPGHFSSLRHVEYYRRGFPPFRIHVTLPFSHLNGFMYWIVRIYGGLVIGLSLDIKFFGRPGRAKLGWISVTRHWNGDMGRGSGTSRQGRKQWLGFSETRTFIAPFQRYFFHGAFGVFWRY</sequence>
<dbReference type="EMBL" id="LATX01001770">
    <property type="protein sequence ID" value="KTB38319.1"/>
    <property type="molecule type" value="Genomic_DNA"/>
</dbReference>
<gene>
    <name evidence="2" type="ORF">WG66_9097</name>
</gene>
<reference evidence="2 3" key="1">
    <citation type="submission" date="2015-12" db="EMBL/GenBank/DDBJ databases">
        <title>Draft genome sequence of Moniliophthora roreri, the causal agent of frosty pod rot of cacao.</title>
        <authorList>
            <person name="Aime M.C."/>
            <person name="Diaz-Valderrama J.R."/>
            <person name="Kijpornyongpan T."/>
            <person name="Phillips-Mora W."/>
        </authorList>
    </citation>
    <scope>NUCLEOTIDE SEQUENCE [LARGE SCALE GENOMIC DNA]</scope>
    <source>
        <strain evidence="2 3">MCA 2952</strain>
    </source>
</reference>
<keyword evidence="1" id="KW-0812">Transmembrane</keyword>
<protein>
    <submittedName>
        <fullName evidence="2">Uncharacterized protein</fullName>
    </submittedName>
</protein>
<feature type="transmembrane region" description="Helical" evidence="1">
    <location>
        <begin position="231"/>
        <end position="250"/>
    </location>
</feature>
<keyword evidence="1" id="KW-0472">Membrane</keyword>
<dbReference type="AlphaFoldDB" id="A0A0W0FPK5"/>
<comment type="caution">
    <text evidence="2">The sequence shown here is derived from an EMBL/GenBank/DDBJ whole genome shotgun (WGS) entry which is preliminary data.</text>
</comment>
<evidence type="ECO:0000256" key="1">
    <source>
        <dbReference type="SAM" id="Phobius"/>
    </source>
</evidence>
<evidence type="ECO:0000313" key="2">
    <source>
        <dbReference type="EMBL" id="KTB38319.1"/>
    </source>
</evidence>
<evidence type="ECO:0000313" key="3">
    <source>
        <dbReference type="Proteomes" id="UP000054988"/>
    </source>
</evidence>
<name>A0A0W0FPK5_MONRR</name>
<accession>A0A0W0FPK5</accession>
<organism evidence="2 3">
    <name type="scientific">Moniliophthora roreri</name>
    <name type="common">Frosty pod rot fungus</name>
    <name type="synonym">Monilia roreri</name>
    <dbReference type="NCBI Taxonomy" id="221103"/>
    <lineage>
        <taxon>Eukaryota</taxon>
        <taxon>Fungi</taxon>
        <taxon>Dikarya</taxon>
        <taxon>Basidiomycota</taxon>
        <taxon>Agaricomycotina</taxon>
        <taxon>Agaricomycetes</taxon>
        <taxon>Agaricomycetidae</taxon>
        <taxon>Agaricales</taxon>
        <taxon>Marasmiineae</taxon>
        <taxon>Marasmiaceae</taxon>
        <taxon>Moniliophthora</taxon>
    </lineage>
</organism>
<proteinExistence type="predicted"/>
<dbReference type="Proteomes" id="UP000054988">
    <property type="component" value="Unassembled WGS sequence"/>
</dbReference>
<feature type="transmembrane region" description="Helical" evidence="1">
    <location>
        <begin position="165"/>
        <end position="185"/>
    </location>
</feature>
<keyword evidence="1" id="KW-1133">Transmembrane helix</keyword>